<name>E6V1S8_VARPE</name>
<proteinExistence type="predicted"/>
<protein>
    <submittedName>
        <fullName evidence="1">Uncharacterized protein</fullName>
    </submittedName>
</protein>
<dbReference type="AlphaFoldDB" id="E6V1S8"/>
<accession>E6V1S8</accession>
<evidence type="ECO:0000313" key="1">
    <source>
        <dbReference type="EMBL" id="ADU36834.1"/>
    </source>
</evidence>
<evidence type="ECO:0000313" key="2">
    <source>
        <dbReference type="Proteomes" id="UP000008917"/>
    </source>
</evidence>
<gene>
    <name evidence="1" type="ordered locus">Varpa_2635</name>
</gene>
<dbReference type="STRING" id="595537.Varpa_2635"/>
<reference evidence="2" key="1">
    <citation type="submission" date="2010-12" db="EMBL/GenBank/DDBJ databases">
        <title>Complete sequence of Variovorax paradoxus EPS.</title>
        <authorList>
            <consortium name="US DOE Joint Genome Institute"/>
            <person name="Lucas S."/>
            <person name="Copeland A."/>
            <person name="Lapidus A."/>
            <person name="Cheng J.-F."/>
            <person name="Goodwin L."/>
            <person name="Pitluck S."/>
            <person name="Teshima H."/>
            <person name="Detter J.C."/>
            <person name="Han C."/>
            <person name="Tapia R."/>
            <person name="Land M."/>
            <person name="Hauser L."/>
            <person name="Kyrpides N."/>
            <person name="Ivanova N."/>
            <person name="Ovchinnikova G."/>
            <person name="Orwin P."/>
            <person name="Han J.-I.G."/>
            <person name="Woyke T."/>
        </authorList>
    </citation>
    <scope>NUCLEOTIDE SEQUENCE [LARGE SCALE GENOMIC DNA]</scope>
    <source>
        <strain evidence="2">EPS</strain>
    </source>
</reference>
<dbReference type="KEGG" id="vpe:Varpa_2635"/>
<organism evidence="1 2">
    <name type="scientific">Variovorax paradoxus (strain EPS)</name>
    <dbReference type="NCBI Taxonomy" id="595537"/>
    <lineage>
        <taxon>Bacteria</taxon>
        <taxon>Pseudomonadati</taxon>
        <taxon>Pseudomonadota</taxon>
        <taxon>Betaproteobacteria</taxon>
        <taxon>Burkholderiales</taxon>
        <taxon>Comamonadaceae</taxon>
        <taxon>Variovorax</taxon>
    </lineage>
</organism>
<reference evidence="1 2" key="2">
    <citation type="journal article" date="2013" name="Genome Announc.">
        <title>Genome of the Root-Associated Plant Growth-Promoting Bacterium Variovorax paradoxus Strain EPS.</title>
        <authorList>
            <person name="Han J.I."/>
            <person name="Spain J.C."/>
            <person name="Leadbetter J.R."/>
            <person name="Ovchinnikova G."/>
            <person name="Goodwin L.A."/>
            <person name="Han C.S."/>
            <person name="Woyke T."/>
            <person name="Davenport K.W."/>
            <person name="Orwin P.M."/>
        </authorList>
    </citation>
    <scope>NUCLEOTIDE SEQUENCE [LARGE SCALE GENOMIC DNA]</scope>
    <source>
        <strain evidence="1 2">EPS</strain>
    </source>
</reference>
<sequence length="93" mass="10045">MLAPCGLPLIEHGDELAAEERKAETAIALATAKRSFNVDPVAVAKPALKSNGLAGQQEPAEALSFAHWAMVESFRKKKFDPLSRKLSVKLAFL</sequence>
<dbReference type="EMBL" id="CP002417">
    <property type="protein sequence ID" value="ADU36834.1"/>
    <property type="molecule type" value="Genomic_DNA"/>
</dbReference>
<dbReference type="HOGENOM" id="CLU_2398744_0_0_4"/>
<dbReference type="Proteomes" id="UP000008917">
    <property type="component" value="Chromosome"/>
</dbReference>